<evidence type="ECO:0000256" key="4">
    <source>
        <dbReference type="ARBA" id="ARBA00012706"/>
    </source>
</evidence>
<dbReference type="InterPro" id="IPR045053">
    <property type="entry name" value="MAN-like"/>
</dbReference>
<organism evidence="11 12">
    <name type="scientific">Penstemon davidsonii</name>
    <dbReference type="NCBI Taxonomy" id="160366"/>
    <lineage>
        <taxon>Eukaryota</taxon>
        <taxon>Viridiplantae</taxon>
        <taxon>Streptophyta</taxon>
        <taxon>Embryophyta</taxon>
        <taxon>Tracheophyta</taxon>
        <taxon>Spermatophyta</taxon>
        <taxon>Magnoliopsida</taxon>
        <taxon>eudicotyledons</taxon>
        <taxon>Gunneridae</taxon>
        <taxon>Pentapetalae</taxon>
        <taxon>asterids</taxon>
        <taxon>lamiids</taxon>
        <taxon>Lamiales</taxon>
        <taxon>Plantaginaceae</taxon>
        <taxon>Cheloneae</taxon>
        <taxon>Penstemon</taxon>
    </lineage>
</organism>
<reference evidence="11 12" key="1">
    <citation type="journal article" date="2023" name="bioRxiv">
        <title>Genome report: Whole genome sequence and annotation of Penstemon davidsonii.</title>
        <authorList>
            <person name="Ostevik K.L."/>
            <person name="Alabady M."/>
            <person name="Zhang M."/>
            <person name="Rausher M.D."/>
        </authorList>
    </citation>
    <scope>NUCLEOTIDE SEQUENCE [LARGE SCALE GENOMIC DNA]</scope>
    <source>
        <strain evidence="11">DNT005</strain>
        <tissue evidence="11">Whole leaf</tissue>
    </source>
</reference>
<dbReference type="Pfam" id="PF26410">
    <property type="entry name" value="GH5_mannosidase"/>
    <property type="match status" value="2"/>
</dbReference>
<evidence type="ECO:0000256" key="8">
    <source>
        <dbReference type="ARBA" id="ARBA00023295"/>
    </source>
</evidence>
<evidence type="ECO:0000256" key="1">
    <source>
        <dbReference type="ARBA" id="ARBA00001678"/>
    </source>
</evidence>
<comment type="subcellular location">
    <subcellularLocation>
        <location evidence="2">Secreted</location>
    </subcellularLocation>
</comment>
<keyword evidence="12" id="KW-1185">Reference proteome</keyword>
<dbReference type="EC" id="3.2.1.78" evidence="4"/>
<gene>
    <name evidence="11" type="ORF">RD792_013143</name>
</gene>
<feature type="domain" description="Glycoside hydrolase family 5" evidence="10">
    <location>
        <begin position="30"/>
        <end position="150"/>
    </location>
</feature>
<dbReference type="InterPro" id="IPR017853">
    <property type="entry name" value="GH"/>
</dbReference>
<evidence type="ECO:0000256" key="7">
    <source>
        <dbReference type="ARBA" id="ARBA00022801"/>
    </source>
</evidence>
<evidence type="ECO:0000256" key="3">
    <source>
        <dbReference type="ARBA" id="ARBA00005641"/>
    </source>
</evidence>
<keyword evidence="8" id="KW-0326">Glycosidase</keyword>
<evidence type="ECO:0000256" key="9">
    <source>
        <dbReference type="SAM" id="SignalP"/>
    </source>
</evidence>
<name>A0ABR0CU72_9LAMI</name>
<evidence type="ECO:0000259" key="10">
    <source>
        <dbReference type="Pfam" id="PF26410"/>
    </source>
</evidence>
<comment type="catalytic activity">
    <reaction evidence="1">
        <text>Random hydrolysis of (1-&gt;4)-beta-D-mannosidic linkages in mannans, galactomannans and glucomannans.</text>
        <dbReference type="EC" id="3.2.1.78"/>
    </reaction>
</comment>
<evidence type="ECO:0000256" key="5">
    <source>
        <dbReference type="ARBA" id="ARBA00022525"/>
    </source>
</evidence>
<dbReference type="InterPro" id="IPR001547">
    <property type="entry name" value="Glyco_hydro_5"/>
</dbReference>
<comment type="caution">
    <text evidence="11">The sequence shown here is derived from an EMBL/GenBank/DDBJ whole genome shotgun (WGS) entry which is preliminary data.</text>
</comment>
<comment type="similarity">
    <text evidence="3">Belongs to the glycosyl hydrolase 5 (cellulase A) family.</text>
</comment>
<accession>A0ABR0CU72</accession>
<dbReference type="EMBL" id="JAYDYQ010002686">
    <property type="protein sequence ID" value="KAK4480086.1"/>
    <property type="molecule type" value="Genomic_DNA"/>
</dbReference>
<dbReference type="PANTHER" id="PTHR31451">
    <property type="match status" value="1"/>
</dbReference>
<evidence type="ECO:0000256" key="2">
    <source>
        <dbReference type="ARBA" id="ARBA00004613"/>
    </source>
</evidence>
<evidence type="ECO:0000256" key="6">
    <source>
        <dbReference type="ARBA" id="ARBA00022729"/>
    </source>
</evidence>
<dbReference type="PANTHER" id="PTHR31451:SF39">
    <property type="entry name" value="MANNAN ENDO-1,4-BETA-MANNOSIDASE 1"/>
    <property type="match status" value="1"/>
</dbReference>
<keyword evidence="6 9" id="KW-0732">Signal</keyword>
<proteinExistence type="inferred from homology"/>
<protein>
    <recommendedName>
        <fullName evidence="4">mannan endo-1,4-beta-mannosidase</fullName>
        <ecNumber evidence="4">3.2.1.78</ecNumber>
    </recommendedName>
</protein>
<feature type="chain" id="PRO_5046419406" description="mannan endo-1,4-beta-mannosidase" evidence="9">
    <location>
        <begin position="23"/>
        <end position="359"/>
    </location>
</feature>
<dbReference type="Gene3D" id="3.20.20.80">
    <property type="entry name" value="Glycosidases"/>
    <property type="match status" value="2"/>
</dbReference>
<keyword evidence="7" id="KW-0378">Hydrolase</keyword>
<dbReference type="SUPFAM" id="SSF51445">
    <property type="entry name" value="(Trans)glycosidases"/>
    <property type="match status" value="1"/>
</dbReference>
<evidence type="ECO:0000313" key="11">
    <source>
        <dbReference type="EMBL" id="KAK4480086.1"/>
    </source>
</evidence>
<evidence type="ECO:0000313" key="12">
    <source>
        <dbReference type="Proteomes" id="UP001291926"/>
    </source>
</evidence>
<sequence>MWRKSLVITFVLVTFFVAYGEAKNTIIGNSFVKTKGTHFLKNGRPLYFNGFNAYWLMYVASNPSTRDKVKITFKRASQYGMNVARTWAFSDGGNLPLQISPGSYNEVMFKSLDFVVSQANNYGIYLILSLVNNWAPGGKKQYVQWARNQGHSLKSDDDFYSSPITQGYYKNYVKAWVSQMSSYVKSIDKNHLLEVGHEGFYGDSMPEKKRLNPGNGVGTDFISNNRLATVDFTTIHLYPDLWEPGADEYVRNRFVAKWIQAHIYDSQIILRKPILVTEFGKSSRVKGYTLKKRDQDFMNVFNLVYDSARKRGSCAGALFWQLMAQGMESWSDGYEVVLEQNTSTANVILQQSRRISSLN</sequence>
<feature type="domain" description="Glycoside hydrolase family 5" evidence="10">
    <location>
        <begin position="172"/>
        <end position="321"/>
    </location>
</feature>
<keyword evidence="5" id="KW-0964">Secreted</keyword>
<feature type="signal peptide" evidence="9">
    <location>
        <begin position="1"/>
        <end position="22"/>
    </location>
</feature>
<dbReference type="Proteomes" id="UP001291926">
    <property type="component" value="Unassembled WGS sequence"/>
</dbReference>